<dbReference type="Pfam" id="PF00383">
    <property type="entry name" value="dCMP_cyt_deam_1"/>
    <property type="match status" value="1"/>
</dbReference>
<evidence type="ECO:0000313" key="4">
    <source>
        <dbReference type="EMBL" id="SNY52782.1"/>
    </source>
</evidence>
<feature type="domain" description="CMP/dCMP-type deaminase" evidence="3">
    <location>
        <begin position="20"/>
        <end position="129"/>
    </location>
</feature>
<sequence>MSSQQVNGHAGRTLVIMDADVDNGYLERAVELAWEARKRGDHPFGALLLTPDGKTLEARNSVVTGEDATGHAETNLVRLAGKLSFEERSGSVLYTSTEPCAMCSGAIYWSGIGRVVFALSEADLAGMVEEEEGIPPLRLPCREVFARGGREILVDGPVPLPSATAVHDGFWN</sequence>
<protein>
    <submittedName>
        <fullName evidence="4">tRNA(Arg) A34 adenosine deaminase TadA</fullName>
    </submittedName>
</protein>
<dbReference type="AlphaFoldDB" id="A0A285IXT7"/>
<dbReference type="InterPro" id="IPR016193">
    <property type="entry name" value="Cytidine_deaminase-like"/>
</dbReference>
<reference evidence="4 5" key="1">
    <citation type="submission" date="2017-09" db="EMBL/GenBank/DDBJ databases">
        <authorList>
            <person name="Ehlers B."/>
            <person name="Leendertz F.H."/>
        </authorList>
    </citation>
    <scope>NUCLEOTIDE SEQUENCE [LARGE SCALE GENOMIC DNA]</scope>
    <source>
        <strain evidence="4 5">CGMCC 4.6857</strain>
    </source>
</reference>
<dbReference type="GO" id="GO:0008270">
    <property type="term" value="F:zinc ion binding"/>
    <property type="evidence" value="ECO:0007669"/>
    <property type="project" value="InterPro"/>
</dbReference>
<dbReference type="SUPFAM" id="SSF53927">
    <property type="entry name" value="Cytidine deaminase-like"/>
    <property type="match status" value="1"/>
</dbReference>
<keyword evidence="1" id="KW-0479">Metal-binding</keyword>
<dbReference type="EMBL" id="OBDY01000013">
    <property type="protein sequence ID" value="SNY52782.1"/>
    <property type="molecule type" value="Genomic_DNA"/>
</dbReference>
<evidence type="ECO:0000313" key="5">
    <source>
        <dbReference type="Proteomes" id="UP000219612"/>
    </source>
</evidence>
<dbReference type="CDD" id="cd01285">
    <property type="entry name" value="nucleoside_deaminase"/>
    <property type="match status" value="1"/>
</dbReference>
<dbReference type="InterPro" id="IPR016192">
    <property type="entry name" value="APOBEC/CMP_deaminase_Zn-bd"/>
</dbReference>
<dbReference type="Gene3D" id="3.40.140.10">
    <property type="entry name" value="Cytidine Deaminase, domain 2"/>
    <property type="match status" value="1"/>
</dbReference>
<organism evidence="4 5">
    <name type="scientific">Paractinoplanes atraurantiacus</name>
    <dbReference type="NCBI Taxonomy" id="1036182"/>
    <lineage>
        <taxon>Bacteria</taxon>
        <taxon>Bacillati</taxon>
        <taxon>Actinomycetota</taxon>
        <taxon>Actinomycetes</taxon>
        <taxon>Micromonosporales</taxon>
        <taxon>Micromonosporaceae</taxon>
        <taxon>Paractinoplanes</taxon>
    </lineage>
</organism>
<gene>
    <name evidence="4" type="ORF">SAMN05421748_11395</name>
</gene>
<dbReference type="PANTHER" id="PTHR11079">
    <property type="entry name" value="CYTOSINE DEAMINASE FAMILY MEMBER"/>
    <property type="match status" value="1"/>
</dbReference>
<dbReference type="InterPro" id="IPR002125">
    <property type="entry name" value="CMP_dCMP_dom"/>
</dbReference>
<dbReference type="PROSITE" id="PS00903">
    <property type="entry name" value="CYT_DCMP_DEAMINASES_1"/>
    <property type="match status" value="1"/>
</dbReference>
<keyword evidence="2" id="KW-0862">Zinc</keyword>
<dbReference type="PANTHER" id="PTHR11079:SF162">
    <property type="entry name" value="RIBOFLAVIN BIOSYNTHESIS PROTEIN PYRD, CHLOROPLASTIC"/>
    <property type="match status" value="1"/>
</dbReference>
<keyword evidence="5" id="KW-1185">Reference proteome</keyword>
<evidence type="ECO:0000256" key="1">
    <source>
        <dbReference type="ARBA" id="ARBA00022723"/>
    </source>
</evidence>
<accession>A0A285IXT7</accession>
<name>A0A285IXT7_9ACTN</name>
<dbReference type="PROSITE" id="PS51747">
    <property type="entry name" value="CYT_DCMP_DEAMINASES_2"/>
    <property type="match status" value="1"/>
</dbReference>
<dbReference type="GO" id="GO:0016787">
    <property type="term" value="F:hydrolase activity"/>
    <property type="evidence" value="ECO:0007669"/>
    <property type="project" value="InterPro"/>
</dbReference>
<evidence type="ECO:0000259" key="3">
    <source>
        <dbReference type="PROSITE" id="PS51747"/>
    </source>
</evidence>
<dbReference type="Proteomes" id="UP000219612">
    <property type="component" value="Unassembled WGS sequence"/>
</dbReference>
<evidence type="ECO:0000256" key="2">
    <source>
        <dbReference type="ARBA" id="ARBA00022833"/>
    </source>
</evidence>
<proteinExistence type="predicted"/>